<dbReference type="Proteomes" id="UP000756132">
    <property type="component" value="Chromosome 5"/>
</dbReference>
<dbReference type="KEGG" id="ffu:CLAFUR5_05606"/>
<feature type="compositionally biased region" description="Acidic residues" evidence="1">
    <location>
        <begin position="334"/>
        <end position="345"/>
    </location>
</feature>
<evidence type="ECO:0000313" key="2">
    <source>
        <dbReference type="EMBL" id="UJO18192.1"/>
    </source>
</evidence>
<gene>
    <name evidence="2" type="ORF">CLAFUR5_05606</name>
</gene>
<accession>A0A9Q8LIT8</accession>
<keyword evidence="3" id="KW-1185">Reference proteome</keyword>
<sequence>MSSSPQVEYQDIVTFADSTEQFCTRYNSYNSPVSKTCSITFQGLESLRESNKALQETLAALDISRPQPSIISTPAQIVINAASSSCTRNKHVLDALFSTIPKDHREPKELLRVQQVGRDWRDTINGSGKLLRKMGLAPIDDVFYSSPLPTHGRGNPGGALPGMEYVPEGGESSWWTPYTGEYTTDLNPMSNQWHLQLMFDVPTPNLGSRCRAMLACHPPPEQISLVAECIEYERRYGGGRHEQKVELVDEKSNGRMTMGRRIETVIDVLKDSRCDLPTGHYVPCVRVRLSMTLVNDDPIILERHRRMDSAVEWSEGKKRRRRRSAAKGRADFDSGSDFEEVSSVE</sequence>
<proteinExistence type="predicted"/>
<protein>
    <submittedName>
        <fullName evidence="2">Uncharacterized protein</fullName>
    </submittedName>
</protein>
<dbReference type="AlphaFoldDB" id="A0A9Q8LIT8"/>
<evidence type="ECO:0000256" key="1">
    <source>
        <dbReference type="SAM" id="MobiDB-lite"/>
    </source>
</evidence>
<dbReference type="OrthoDB" id="3856067at2759"/>
<dbReference type="RefSeq" id="XP_047762558.1">
    <property type="nucleotide sequence ID" value="XM_047904754.1"/>
</dbReference>
<reference evidence="2" key="2">
    <citation type="journal article" date="2022" name="Microb. Genom.">
        <title>A chromosome-scale genome assembly of the tomato pathogen Cladosporium fulvum reveals a compartmentalized genome architecture and the presence of a dispensable chromosome.</title>
        <authorList>
            <person name="Zaccaron A.Z."/>
            <person name="Chen L.H."/>
            <person name="Samaras A."/>
            <person name="Stergiopoulos I."/>
        </authorList>
    </citation>
    <scope>NUCLEOTIDE SEQUENCE</scope>
    <source>
        <strain evidence="2">Race5_Kim</strain>
    </source>
</reference>
<feature type="region of interest" description="Disordered" evidence="1">
    <location>
        <begin position="311"/>
        <end position="345"/>
    </location>
</feature>
<organism evidence="2 3">
    <name type="scientific">Passalora fulva</name>
    <name type="common">Tomato leaf mold</name>
    <name type="synonym">Cladosporium fulvum</name>
    <dbReference type="NCBI Taxonomy" id="5499"/>
    <lineage>
        <taxon>Eukaryota</taxon>
        <taxon>Fungi</taxon>
        <taxon>Dikarya</taxon>
        <taxon>Ascomycota</taxon>
        <taxon>Pezizomycotina</taxon>
        <taxon>Dothideomycetes</taxon>
        <taxon>Dothideomycetidae</taxon>
        <taxon>Mycosphaerellales</taxon>
        <taxon>Mycosphaerellaceae</taxon>
        <taxon>Fulvia</taxon>
    </lineage>
</organism>
<name>A0A9Q8LIT8_PASFU</name>
<evidence type="ECO:0000313" key="3">
    <source>
        <dbReference type="Proteomes" id="UP000756132"/>
    </source>
</evidence>
<reference evidence="2" key="1">
    <citation type="submission" date="2021-12" db="EMBL/GenBank/DDBJ databases">
        <authorList>
            <person name="Zaccaron A."/>
            <person name="Stergiopoulos I."/>
        </authorList>
    </citation>
    <scope>NUCLEOTIDE SEQUENCE</scope>
    <source>
        <strain evidence="2">Race5_Kim</strain>
    </source>
</reference>
<feature type="compositionally biased region" description="Basic residues" evidence="1">
    <location>
        <begin position="317"/>
        <end position="326"/>
    </location>
</feature>
<dbReference type="GeneID" id="71985484"/>
<dbReference type="EMBL" id="CP090167">
    <property type="protein sequence ID" value="UJO18192.1"/>
    <property type="molecule type" value="Genomic_DNA"/>
</dbReference>